<dbReference type="PANTHER" id="PTHR33908:SF11">
    <property type="entry name" value="MEMBRANE PROTEIN"/>
    <property type="match status" value="1"/>
</dbReference>
<evidence type="ECO:0000256" key="5">
    <source>
        <dbReference type="ARBA" id="ARBA00022692"/>
    </source>
</evidence>
<evidence type="ECO:0000256" key="3">
    <source>
        <dbReference type="ARBA" id="ARBA00022676"/>
    </source>
</evidence>
<sequence>MALYRIIHRHPFPIAILVWLIASGLAWPVGGFPLDDDWAYALSVREWAEHGTYDVNDWPAMTLFTQIMWGGAFAKIFGFSFTVLRLSTQTAALLGLLAFDRLLARAGWEGPFRLIAVLTLALNPMFFLLSHTFMTDVPFLSLCLLSTWAFAHFLDRPKWGWWALAAFFWIAAIMLRQLGLLLPLAFGTALVLKRPSRTNLLLAVLGIGLSYGSLKGYAWAMEHTVGLPRMFSQPGDLSSRLSFRLATQSLGRLGGLYLAYIGCFILPVALLAKHRRPISPASIILLAGGASLLAASWGSPLLGNTIKNLWLGTIAMPDVHRGYLNLPELPASAGYLAYLIGGASALAGLMALPKSSTFLRGMPFKAGLLLFILAYMGFLFINYIHFDRYLLPVIPFALLLLPPQQLQRPGRAILPLLLLAAYSISGTHDYFSWNRARWGAAAGLEAEGISPHQVDGGFEYNGWHQTGPLNANNPYSKTWWFVDDDEYLLAFEPFQNYRPVKAYPFQKWLWPGQDTLFVFKRPPWQDWLTLQYDMQGSPENAYARFQIKEEDQAKASARPDSVAYLMQEGQEYAFAHYIYPVLPNDRALIGVWCDTLPSGLHFVIAAPDAGAFHEAFRPFPIDTLKGWKHGQLEFRVPEGFPSDTLSFYFWKNRPAQVRMDNLTITVQRPMN</sequence>
<dbReference type="AlphaFoldDB" id="A0A5C6RID7"/>
<feature type="transmembrane region" description="Helical" evidence="8">
    <location>
        <begin position="63"/>
        <end position="84"/>
    </location>
</feature>
<feature type="domain" description="Glycosyltransferase RgtA/B/C/D-like" evidence="9">
    <location>
        <begin position="72"/>
        <end position="199"/>
    </location>
</feature>
<feature type="transmembrane region" description="Helical" evidence="8">
    <location>
        <begin position="333"/>
        <end position="352"/>
    </location>
</feature>
<feature type="transmembrane region" description="Helical" evidence="8">
    <location>
        <begin position="283"/>
        <end position="302"/>
    </location>
</feature>
<keyword evidence="11" id="KW-1185">Reference proteome</keyword>
<evidence type="ECO:0000256" key="2">
    <source>
        <dbReference type="ARBA" id="ARBA00022475"/>
    </source>
</evidence>
<accession>A0A5C6RID7</accession>
<dbReference type="RefSeq" id="WP_147169205.1">
    <property type="nucleotide sequence ID" value="NZ_VOOR01000060.1"/>
</dbReference>
<keyword evidence="6 8" id="KW-1133">Transmembrane helix</keyword>
<keyword evidence="7 8" id="KW-0472">Membrane</keyword>
<evidence type="ECO:0000256" key="7">
    <source>
        <dbReference type="ARBA" id="ARBA00023136"/>
    </source>
</evidence>
<feature type="transmembrane region" description="Helical" evidence="8">
    <location>
        <begin position="137"/>
        <end position="154"/>
    </location>
</feature>
<proteinExistence type="predicted"/>
<dbReference type="Pfam" id="PF13231">
    <property type="entry name" value="PMT_2"/>
    <property type="match status" value="1"/>
</dbReference>
<keyword evidence="4" id="KW-0808">Transferase</keyword>
<dbReference type="InterPro" id="IPR050297">
    <property type="entry name" value="LipidA_mod_glycosyltrf_83"/>
</dbReference>
<feature type="transmembrane region" description="Helical" evidence="8">
    <location>
        <begin position="199"/>
        <end position="220"/>
    </location>
</feature>
<evidence type="ECO:0000259" key="9">
    <source>
        <dbReference type="Pfam" id="PF13231"/>
    </source>
</evidence>
<evidence type="ECO:0000313" key="11">
    <source>
        <dbReference type="Proteomes" id="UP000321580"/>
    </source>
</evidence>
<feature type="transmembrane region" description="Helical" evidence="8">
    <location>
        <begin position="12"/>
        <end position="30"/>
    </location>
</feature>
<keyword evidence="2" id="KW-1003">Cell membrane</keyword>
<comment type="caution">
    <text evidence="10">The sequence shown here is derived from an EMBL/GenBank/DDBJ whole genome shotgun (WGS) entry which is preliminary data.</text>
</comment>
<dbReference type="OrthoDB" id="915562at2"/>
<feature type="transmembrane region" description="Helical" evidence="8">
    <location>
        <begin position="364"/>
        <end position="386"/>
    </location>
</feature>
<dbReference type="GO" id="GO:0009103">
    <property type="term" value="P:lipopolysaccharide biosynthetic process"/>
    <property type="evidence" value="ECO:0007669"/>
    <property type="project" value="UniProtKB-ARBA"/>
</dbReference>
<name>A0A5C6RID7_9BACT</name>
<evidence type="ECO:0000256" key="8">
    <source>
        <dbReference type="SAM" id="Phobius"/>
    </source>
</evidence>
<evidence type="ECO:0000256" key="4">
    <source>
        <dbReference type="ARBA" id="ARBA00022679"/>
    </source>
</evidence>
<feature type="transmembrane region" description="Helical" evidence="8">
    <location>
        <begin position="250"/>
        <end position="271"/>
    </location>
</feature>
<feature type="transmembrane region" description="Helical" evidence="8">
    <location>
        <begin position="166"/>
        <end position="192"/>
    </location>
</feature>
<organism evidence="10 11">
    <name type="scientific">Phaeodactylibacter luteus</name>
    <dbReference type="NCBI Taxonomy" id="1564516"/>
    <lineage>
        <taxon>Bacteria</taxon>
        <taxon>Pseudomonadati</taxon>
        <taxon>Bacteroidota</taxon>
        <taxon>Saprospiria</taxon>
        <taxon>Saprospirales</taxon>
        <taxon>Haliscomenobacteraceae</taxon>
        <taxon>Phaeodactylibacter</taxon>
    </lineage>
</organism>
<dbReference type="InterPro" id="IPR038731">
    <property type="entry name" value="RgtA/B/C-like"/>
</dbReference>
<evidence type="ECO:0000256" key="1">
    <source>
        <dbReference type="ARBA" id="ARBA00004651"/>
    </source>
</evidence>
<dbReference type="GO" id="GO:0016763">
    <property type="term" value="F:pentosyltransferase activity"/>
    <property type="evidence" value="ECO:0007669"/>
    <property type="project" value="TreeGrafter"/>
</dbReference>
<comment type="subcellular location">
    <subcellularLocation>
        <location evidence="1">Cell membrane</location>
        <topology evidence="1">Multi-pass membrane protein</topology>
    </subcellularLocation>
</comment>
<protein>
    <recommendedName>
        <fullName evidence="9">Glycosyltransferase RgtA/B/C/D-like domain-containing protein</fullName>
    </recommendedName>
</protein>
<evidence type="ECO:0000313" key="10">
    <source>
        <dbReference type="EMBL" id="TXB61430.1"/>
    </source>
</evidence>
<evidence type="ECO:0000256" key="6">
    <source>
        <dbReference type="ARBA" id="ARBA00022989"/>
    </source>
</evidence>
<dbReference type="GO" id="GO:0005886">
    <property type="term" value="C:plasma membrane"/>
    <property type="evidence" value="ECO:0007669"/>
    <property type="project" value="UniProtKB-SubCell"/>
</dbReference>
<dbReference type="EMBL" id="VOOR01000060">
    <property type="protein sequence ID" value="TXB61430.1"/>
    <property type="molecule type" value="Genomic_DNA"/>
</dbReference>
<dbReference type="PANTHER" id="PTHR33908">
    <property type="entry name" value="MANNOSYLTRANSFERASE YKCB-RELATED"/>
    <property type="match status" value="1"/>
</dbReference>
<dbReference type="Proteomes" id="UP000321580">
    <property type="component" value="Unassembled WGS sequence"/>
</dbReference>
<reference evidence="10 11" key="1">
    <citation type="submission" date="2019-08" db="EMBL/GenBank/DDBJ databases">
        <title>Genome of Phaeodactylibacter luteus.</title>
        <authorList>
            <person name="Bowman J.P."/>
        </authorList>
    </citation>
    <scope>NUCLEOTIDE SEQUENCE [LARGE SCALE GENOMIC DNA]</scope>
    <source>
        <strain evidence="10 11">KCTC 42180</strain>
    </source>
</reference>
<keyword evidence="5 8" id="KW-0812">Transmembrane</keyword>
<keyword evidence="3" id="KW-0328">Glycosyltransferase</keyword>
<gene>
    <name evidence="10" type="ORF">FRY97_19245</name>
</gene>